<dbReference type="PRINTS" id="PR00193">
    <property type="entry name" value="MYOSINHEAVY"/>
</dbReference>
<dbReference type="PANTHER" id="PTHR46184">
    <property type="entry name" value="UNCONVENTIONAL MYOSIN-IXB-LIKE PROTEIN"/>
    <property type="match status" value="1"/>
</dbReference>
<keyword evidence="11" id="KW-1185">Reference proteome</keyword>
<feature type="compositionally biased region" description="Polar residues" evidence="8">
    <location>
        <begin position="35"/>
        <end position="46"/>
    </location>
</feature>
<gene>
    <name evidence="10" type="ORF">GBAR_LOCUS9132</name>
</gene>
<dbReference type="Gene3D" id="3.40.850.10">
    <property type="entry name" value="Kinesin motor domain"/>
    <property type="match status" value="1"/>
</dbReference>
<dbReference type="GO" id="GO:0016459">
    <property type="term" value="C:myosin complex"/>
    <property type="evidence" value="ECO:0007669"/>
    <property type="project" value="UniProtKB-KW"/>
</dbReference>
<evidence type="ECO:0000256" key="3">
    <source>
        <dbReference type="ARBA" id="ARBA00022741"/>
    </source>
</evidence>
<dbReference type="InterPro" id="IPR036961">
    <property type="entry name" value="Kinesin_motor_dom_sf"/>
</dbReference>
<organism evidence="10 11">
    <name type="scientific">Geodia barretti</name>
    <name type="common">Barrett's horny sponge</name>
    <dbReference type="NCBI Taxonomy" id="519541"/>
    <lineage>
        <taxon>Eukaryota</taxon>
        <taxon>Metazoa</taxon>
        <taxon>Porifera</taxon>
        <taxon>Demospongiae</taxon>
        <taxon>Heteroscleromorpha</taxon>
        <taxon>Tetractinellida</taxon>
        <taxon>Astrophorina</taxon>
        <taxon>Geodiidae</taxon>
        <taxon>Geodia</taxon>
    </lineage>
</organism>
<dbReference type="GO" id="GO:0005524">
    <property type="term" value="F:ATP binding"/>
    <property type="evidence" value="ECO:0007669"/>
    <property type="project" value="UniProtKB-KW"/>
</dbReference>
<dbReference type="InterPro" id="IPR046987">
    <property type="entry name" value="Myo9"/>
</dbReference>
<evidence type="ECO:0000256" key="8">
    <source>
        <dbReference type="SAM" id="MobiDB-lite"/>
    </source>
</evidence>
<keyword evidence="4" id="KW-0067">ATP-binding</keyword>
<evidence type="ECO:0000259" key="9">
    <source>
        <dbReference type="PROSITE" id="PS51456"/>
    </source>
</evidence>
<dbReference type="AlphaFoldDB" id="A0AA35WBQ5"/>
<proteinExistence type="inferred from homology"/>
<keyword evidence="7" id="KW-0009">Actin-binding</keyword>
<dbReference type="InterPro" id="IPR001609">
    <property type="entry name" value="Myosin_head_motor_dom-like"/>
</dbReference>
<reference evidence="10" key="1">
    <citation type="submission" date="2023-03" db="EMBL/GenBank/DDBJ databases">
        <authorList>
            <person name="Steffen K."/>
            <person name="Cardenas P."/>
        </authorList>
    </citation>
    <scope>NUCLEOTIDE SEQUENCE</scope>
</reference>
<dbReference type="InterPro" id="IPR027417">
    <property type="entry name" value="P-loop_NTPase"/>
</dbReference>
<comment type="subcellular location">
    <subcellularLocation>
        <location evidence="1">Cytoplasm</location>
    </subcellularLocation>
</comment>
<dbReference type="Proteomes" id="UP001174909">
    <property type="component" value="Unassembled WGS sequence"/>
</dbReference>
<dbReference type="GO" id="GO:0005096">
    <property type="term" value="F:GTPase activator activity"/>
    <property type="evidence" value="ECO:0007669"/>
    <property type="project" value="InterPro"/>
</dbReference>
<accession>A0AA35WBQ5</accession>
<keyword evidence="2" id="KW-0963">Cytoplasm</keyword>
<feature type="compositionally biased region" description="Low complexity" evidence="8">
    <location>
        <begin position="47"/>
        <end position="59"/>
    </location>
</feature>
<dbReference type="SUPFAM" id="SSF52540">
    <property type="entry name" value="P-loop containing nucleoside triphosphate hydrolases"/>
    <property type="match status" value="1"/>
</dbReference>
<feature type="domain" description="Myosin motor" evidence="9">
    <location>
        <begin position="66"/>
        <end position="159"/>
    </location>
</feature>
<sequence length="159" mass="17368">MSYTRVAPVTRTTGPSSKKGKTLSSGRLIGAPRTLDSTSSGNATPASCSNNLSPNSSPPGMEGLTRQITDLCILEELCEETMLSCLKARFSAKSIYTYAGTILIAVNPYYFYQIYNPKYTALYQGRLLDELPPHIFAIADRSYHSMLGDRQNQTVIISG</sequence>
<dbReference type="GO" id="GO:0005737">
    <property type="term" value="C:cytoplasm"/>
    <property type="evidence" value="ECO:0007669"/>
    <property type="project" value="UniProtKB-SubCell"/>
</dbReference>
<dbReference type="PROSITE" id="PS51456">
    <property type="entry name" value="MYOSIN_MOTOR"/>
    <property type="match status" value="1"/>
</dbReference>
<evidence type="ECO:0000256" key="6">
    <source>
        <dbReference type="ARBA" id="ARBA00023175"/>
    </source>
</evidence>
<evidence type="ECO:0000313" key="10">
    <source>
        <dbReference type="EMBL" id="CAI8014634.1"/>
    </source>
</evidence>
<dbReference type="GO" id="GO:0005884">
    <property type="term" value="C:actin filament"/>
    <property type="evidence" value="ECO:0007669"/>
    <property type="project" value="TreeGrafter"/>
</dbReference>
<evidence type="ECO:0000256" key="7">
    <source>
        <dbReference type="PROSITE-ProRule" id="PRU00782"/>
    </source>
</evidence>
<evidence type="ECO:0000256" key="1">
    <source>
        <dbReference type="ARBA" id="ARBA00004496"/>
    </source>
</evidence>
<protein>
    <submittedName>
        <fullName evidence="10">Unconventional myosin-IXAa</fullName>
    </submittedName>
</protein>
<evidence type="ECO:0000256" key="5">
    <source>
        <dbReference type="ARBA" id="ARBA00023123"/>
    </source>
</evidence>
<evidence type="ECO:0000313" key="11">
    <source>
        <dbReference type="Proteomes" id="UP001174909"/>
    </source>
</evidence>
<dbReference type="GO" id="GO:0035556">
    <property type="term" value="P:intracellular signal transduction"/>
    <property type="evidence" value="ECO:0007669"/>
    <property type="project" value="InterPro"/>
</dbReference>
<evidence type="ECO:0000256" key="2">
    <source>
        <dbReference type="ARBA" id="ARBA00022490"/>
    </source>
</evidence>
<dbReference type="PANTHER" id="PTHR46184:SF5">
    <property type="entry name" value="UNCONVENTIONAL MYOSIN-IXA-LIKE"/>
    <property type="match status" value="1"/>
</dbReference>
<comment type="similarity">
    <text evidence="7">Belongs to the TRAFAC class myosin-kinesin ATPase superfamily. Myosin family.</text>
</comment>
<feature type="region of interest" description="Disordered" evidence="8">
    <location>
        <begin position="1"/>
        <end position="61"/>
    </location>
</feature>
<comment type="caution">
    <text evidence="10">The sequence shown here is derived from an EMBL/GenBank/DDBJ whole genome shotgun (WGS) entry which is preliminary data.</text>
</comment>
<evidence type="ECO:0000256" key="4">
    <source>
        <dbReference type="ARBA" id="ARBA00022840"/>
    </source>
</evidence>
<keyword evidence="6" id="KW-0505">Motor protein</keyword>
<dbReference type="GO" id="GO:0000146">
    <property type="term" value="F:microfilament motor activity"/>
    <property type="evidence" value="ECO:0007669"/>
    <property type="project" value="InterPro"/>
</dbReference>
<dbReference type="EMBL" id="CASHTH010001380">
    <property type="protein sequence ID" value="CAI8014634.1"/>
    <property type="molecule type" value="Genomic_DNA"/>
</dbReference>
<name>A0AA35WBQ5_GEOBA</name>
<comment type="caution">
    <text evidence="7">Lacks conserved residue(s) required for the propagation of feature annotation.</text>
</comment>
<keyword evidence="3" id="KW-0547">Nucleotide-binding</keyword>
<dbReference type="GO" id="GO:0051015">
    <property type="term" value="F:actin filament binding"/>
    <property type="evidence" value="ECO:0007669"/>
    <property type="project" value="TreeGrafter"/>
</dbReference>
<dbReference type="Pfam" id="PF00063">
    <property type="entry name" value="Myosin_head"/>
    <property type="match status" value="1"/>
</dbReference>
<keyword evidence="5 7" id="KW-0518">Myosin</keyword>